<dbReference type="GO" id="GO:0030170">
    <property type="term" value="F:pyridoxal phosphate binding"/>
    <property type="evidence" value="ECO:0007669"/>
    <property type="project" value="InterPro"/>
</dbReference>
<dbReference type="InterPro" id="IPR004838">
    <property type="entry name" value="NHTrfase_class1_PyrdxlP-BS"/>
</dbReference>
<dbReference type="InterPro" id="IPR015422">
    <property type="entry name" value="PyrdxlP-dep_Trfase_small"/>
</dbReference>
<evidence type="ECO:0000256" key="5">
    <source>
        <dbReference type="ARBA" id="ARBA00022573"/>
    </source>
</evidence>
<dbReference type="InterPro" id="IPR015421">
    <property type="entry name" value="PyrdxlP-dep_Trfase_major"/>
</dbReference>
<keyword evidence="5" id="KW-0169">Cobalamin biosynthesis</keyword>
<protein>
    <recommendedName>
        <fullName evidence="4">threonine-phosphate decarboxylase</fullName>
        <ecNumber evidence="4">4.1.1.81</ecNumber>
    </recommendedName>
    <alternativeName>
        <fullName evidence="8">L-threonine-O-3-phosphate decarboxylase</fullName>
    </alternativeName>
</protein>
<dbReference type="Gene3D" id="3.90.1150.10">
    <property type="entry name" value="Aspartate Aminotransferase, domain 1"/>
    <property type="match status" value="1"/>
</dbReference>
<evidence type="ECO:0000256" key="2">
    <source>
        <dbReference type="ARBA" id="ARBA00003444"/>
    </source>
</evidence>
<organism evidence="11 12">
    <name type="scientific">Geothermobacter hydrogeniphilus</name>
    <dbReference type="NCBI Taxonomy" id="1969733"/>
    <lineage>
        <taxon>Bacteria</taxon>
        <taxon>Pseudomonadati</taxon>
        <taxon>Thermodesulfobacteriota</taxon>
        <taxon>Desulfuromonadia</taxon>
        <taxon>Desulfuromonadales</taxon>
        <taxon>Geothermobacteraceae</taxon>
        <taxon>Geothermobacter</taxon>
    </lineage>
</organism>
<dbReference type="PANTHER" id="PTHR42885">
    <property type="entry name" value="HISTIDINOL-PHOSPHATE AMINOTRANSFERASE-RELATED"/>
    <property type="match status" value="1"/>
</dbReference>
<evidence type="ECO:0000313" key="11">
    <source>
        <dbReference type="EMBL" id="ORJ60283.1"/>
    </source>
</evidence>
<feature type="domain" description="Aminotransferase class I/classII large" evidence="10">
    <location>
        <begin position="27"/>
        <end position="350"/>
    </location>
</feature>
<dbReference type="InterPro" id="IPR004839">
    <property type="entry name" value="Aminotransferase_I/II_large"/>
</dbReference>
<dbReference type="NCBIfam" id="TIGR01140">
    <property type="entry name" value="L_thr_O3P_dcar"/>
    <property type="match status" value="1"/>
</dbReference>
<name>A0A1X0Y569_9BACT</name>
<evidence type="ECO:0000256" key="8">
    <source>
        <dbReference type="ARBA" id="ARBA00029996"/>
    </source>
</evidence>
<dbReference type="STRING" id="1969733.B5V00_08510"/>
<evidence type="ECO:0000259" key="10">
    <source>
        <dbReference type="Pfam" id="PF00155"/>
    </source>
</evidence>
<dbReference type="InterPro" id="IPR015424">
    <property type="entry name" value="PyrdxlP-dep_Trfase"/>
</dbReference>
<dbReference type="EMBL" id="NAAD01000009">
    <property type="protein sequence ID" value="ORJ60283.1"/>
    <property type="molecule type" value="Genomic_DNA"/>
</dbReference>
<keyword evidence="6" id="KW-0663">Pyridoxal phosphate</keyword>
<dbReference type="RefSeq" id="WP_085010356.1">
    <property type="nucleotide sequence ID" value="NZ_NAAD01000009.1"/>
</dbReference>
<keyword evidence="7" id="KW-0456">Lyase</keyword>
<sequence length="363" mass="39549">MAPLLNQAAHGGDVFAAAAELGCDPEQILDFSASINPLGPPETVLAAARQALSSCQFYPELVADSLRAALARYHRLPEDCLLPGAGSTELLYLWPRVFRPRRALQIVPAFSEYLRALDQVDCEVERLPWLPGEPFPTTDLPRAVGDCELLVFANPGNPAGGLVRRRDLLATLDLLPDDLPVLVDEAFIDFVPGESLIDQVVERSNLYVLRSMTKFYAIPGLRVGYLAGPADGITRLLGEKEPWTLSTPALAAALACLDEDDFARASIAAISAWRDEMGEELSRLGLEVFPGAANYLLVRLRAGGSSAFDVSAGLRRQGILVRDCGNFDGLGGDVLRLAVRRPEENRRLIAELQRLLDNHGREE</sequence>
<dbReference type="Pfam" id="PF00155">
    <property type="entry name" value="Aminotran_1_2"/>
    <property type="match status" value="1"/>
</dbReference>
<dbReference type="AlphaFoldDB" id="A0A1X0Y569"/>
<evidence type="ECO:0000256" key="6">
    <source>
        <dbReference type="ARBA" id="ARBA00022898"/>
    </source>
</evidence>
<evidence type="ECO:0000313" key="12">
    <source>
        <dbReference type="Proteomes" id="UP000193136"/>
    </source>
</evidence>
<comment type="pathway">
    <text evidence="3">Cofactor biosynthesis; adenosylcobalamin biosynthesis.</text>
</comment>
<dbReference type="GO" id="GO:0009236">
    <property type="term" value="P:cobalamin biosynthetic process"/>
    <property type="evidence" value="ECO:0007669"/>
    <property type="project" value="UniProtKB-UniPathway"/>
</dbReference>
<dbReference type="EC" id="4.1.1.81" evidence="4"/>
<accession>A0A1X0Y569</accession>
<dbReference type="InterPro" id="IPR005860">
    <property type="entry name" value="CobD"/>
</dbReference>
<comment type="function">
    <text evidence="2">Decarboxylates L-threonine-O-3-phosphate to yield (R)-1-amino-2-propanol O-2-phosphate, the precursor for the linkage between the nucleotide loop and the corrin ring in cobalamin.</text>
</comment>
<reference evidence="11 12" key="1">
    <citation type="submission" date="2017-03" db="EMBL/GenBank/DDBJ databases">
        <title>Genome sequence of Geothermobacter sp. EPR-M, Deep-Sea Iron Reducer.</title>
        <authorList>
            <person name="Tully B."/>
            <person name="Savalia P."/>
            <person name="Abuyen K."/>
            <person name="Baughan C."/>
            <person name="Romero E."/>
            <person name="Ronkowski C."/>
            <person name="Torres B."/>
            <person name="Tremblay J."/>
            <person name="Trujillo A."/>
            <person name="Tyler M."/>
            <person name="Perez-Rodriguez I."/>
            <person name="Amend J."/>
        </authorList>
    </citation>
    <scope>NUCLEOTIDE SEQUENCE [LARGE SCALE GENOMIC DNA]</scope>
    <source>
        <strain evidence="11 12">EPR-M</strain>
    </source>
</reference>
<comment type="catalytic activity">
    <reaction evidence="9">
        <text>O-phospho-L-threonine + H(+) = (R)-1-aminopropan-2-yl phosphate + CO2</text>
        <dbReference type="Rhea" id="RHEA:11492"/>
        <dbReference type="ChEBI" id="CHEBI:15378"/>
        <dbReference type="ChEBI" id="CHEBI:16526"/>
        <dbReference type="ChEBI" id="CHEBI:58563"/>
        <dbReference type="ChEBI" id="CHEBI:58675"/>
        <dbReference type="EC" id="4.1.1.81"/>
    </reaction>
</comment>
<comment type="cofactor">
    <cofactor evidence="1">
        <name>pyridoxal 5'-phosphate</name>
        <dbReference type="ChEBI" id="CHEBI:597326"/>
    </cofactor>
</comment>
<dbReference type="Gene3D" id="3.40.640.10">
    <property type="entry name" value="Type I PLP-dependent aspartate aminotransferase-like (Major domain)"/>
    <property type="match status" value="1"/>
</dbReference>
<dbReference type="OrthoDB" id="9813612at2"/>
<dbReference type="UniPathway" id="UPA00148"/>
<dbReference type="CDD" id="cd00609">
    <property type="entry name" value="AAT_like"/>
    <property type="match status" value="1"/>
</dbReference>
<evidence type="ECO:0000256" key="7">
    <source>
        <dbReference type="ARBA" id="ARBA00023239"/>
    </source>
</evidence>
<proteinExistence type="predicted"/>
<gene>
    <name evidence="11" type="ORF">B5V00_08510</name>
</gene>
<dbReference type="Proteomes" id="UP000193136">
    <property type="component" value="Unassembled WGS sequence"/>
</dbReference>
<dbReference type="PANTHER" id="PTHR42885:SF1">
    <property type="entry name" value="THREONINE-PHOSPHATE DECARBOXYLASE"/>
    <property type="match status" value="1"/>
</dbReference>
<evidence type="ECO:0000256" key="1">
    <source>
        <dbReference type="ARBA" id="ARBA00001933"/>
    </source>
</evidence>
<evidence type="ECO:0000256" key="3">
    <source>
        <dbReference type="ARBA" id="ARBA00004953"/>
    </source>
</evidence>
<evidence type="ECO:0000256" key="4">
    <source>
        <dbReference type="ARBA" id="ARBA00012285"/>
    </source>
</evidence>
<dbReference type="GO" id="GO:0048472">
    <property type="term" value="F:threonine-phosphate decarboxylase activity"/>
    <property type="evidence" value="ECO:0007669"/>
    <property type="project" value="UniProtKB-EC"/>
</dbReference>
<evidence type="ECO:0000256" key="9">
    <source>
        <dbReference type="ARBA" id="ARBA00048531"/>
    </source>
</evidence>
<keyword evidence="12" id="KW-1185">Reference proteome</keyword>
<dbReference type="PROSITE" id="PS00105">
    <property type="entry name" value="AA_TRANSFER_CLASS_1"/>
    <property type="match status" value="1"/>
</dbReference>
<comment type="caution">
    <text evidence="11">The sequence shown here is derived from an EMBL/GenBank/DDBJ whole genome shotgun (WGS) entry which is preliminary data.</text>
</comment>
<dbReference type="SUPFAM" id="SSF53383">
    <property type="entry name" value="PLP-dependent transferases"/>
    <property type="match status" value="1"/>
</dbReference>